<name>A0A915HMQ7_ROMCU</name>
<dbReference type="AlphaFoldDB" id="A0A915HMQ7"/>
<sequence>MFKTGMPNEIYPSEENFACNTKHALYQRDARGIILPCKFYDKVLETYHVGFERYKLFNPIYDELKITYNNNIFVRIFDGRTEFAECFPVDYVGSAIGCN</sequence>
<protein>
    <submittedName>
        <fullName evidence="2">Uncharacterized protein</fullName>
    </submittedName>
</protein>
<keyword evidence="1" id="KW-1185">Reference proteome</keyword>
<dbReference type="Proteomes" id="UP000887565">
    <property type="component" value="Unplaced"/>
</dbReference>
<evidence type="ECO:0000313" key="2">
    <source>
        <dbReference type="WBParaSite" id="nRc.2.0.1.t02780-RA"/>
    </source>
</evidence>
<organism evidence="1 2">
    <name type="scientific">Romanomermis culicivorax</name>
    <name type="common">Nematode worm</name>
    <dbReference type="NCBI Taxonomy" id="13658"/>
    <lineage>
        <taxon>Eukaryota</taxon>
        <taxon>Metazoa</taxon>
        <taxon>Ecdysozoa</taxon>
        <taxon>Nematoda</taxon>
        <taxon>Enoplea</taxon>
        <taxon>Dorylaimia</taxon>
        <taxon>Mermithida</taxon>
        <taxon>Mermithoidea</taxon>
        <taxon>Mermithidae</taxon>
        <taxon>Romanomermis</taxon>
    </lineage>
</organism>
<proteinExistence type="predicted"/>
<evidence type="ECO:0000313" key="1">
    <source>
        <dbReference type="Proteomes" id="UP000887565"/>
    </source>
</evidence>
<accession>A0A915HMQ7</accession>
<dbReference type="WBParaSite" id="nRc.2.0.1.t02780-RA">
    <property type="protein sequence ID" value="nRc.2.0.1.t02780-RA"/>
    <property type="gene ID" value="nRc.2.0.1.g02780"/>
</dbReference>
<reference evidence="2" key="1">
    <citation type="submission" date="2022-11" db="UniProtKB">
        <authorList>
            <consortium name="WormBaseParasite"/>
        </authorList>
    </citation>
    <scope>IDENTIFICATION</scope>
</reference>